<keyword evidence="2" id="KW-1185">Reference proteome</keyword>
<accession>A0A9X2CP99</accession>
<sequence length="118" mass="13614">MNVTVKNTNGKLIDVTIEVYSKEQFVNCCDAENMQEIYAKGKEPEKTPGVVYHHKIVKAYIDKDSRKTVGVTVANALCICSKSIEKFIQDNYLNKQIFFVELMSHTPYELQYHYLISQ</sequence>
<dbReference type="Proteomes" id="UP001139521">
    <property type="component" value="Unassembled WGS sequence"/>
</dbReference>
<evidence type="ECO:0000313" key="1">
    <source>
        <dbReference type="EMBL" id="MCL6219719.1"/>
    </source>
</evidence>
<organism evidence="1 2">
    <name type="scientific">Zunongwangia pacifica</name>
    <dbReference type="NCBI Taxonomy" id="2911062"/>
    <lineage>
        <taxon>Bacteria</taxon>
        <taxon>Pseudomonadati</taxon>
        <taxon>Bacteroidota</taxon>
        <taxon>Flavobacteriia</taxon>
        <taxon>Flavobacteriales</taxon>
        <taxon>Flavobacteriaceae</taxon>
        <taxon>Zunongwangia</taxon>
    </lineage>
</organism>
<dbReference type="EMBL" id="JAKHSK010000025">
    <property type="protein sequence ID" value="MCL6219719.1"/>
    <property type="molecule type" value="Genomic_DNA"/>
</dbReference>
<reference evidence="1" key="1">
    <citation type="submission" date="2022-01" db="EMBL/GenBank/DDBJ databases">
        <title>Genome sequencing of Zunongwangia sp. M21534 genome.</title>
        <authorList>
            <person name="Chen Y."/>
            <person name="Dong C."/>
            <person name="Shao Z."/>
        </authorList>
    </citation>
    <scope>NUCLEOTIDE SEQUENCE</scope>
    <source>
        <strain evidence="1">MCCC M21534</strain>
    </source>
</reference>
<evidence type="ECO:0000313" key="2">
    <source>
        <dbReference type="Proteomes" id="UP001139521"/>
    </source>
</evidence>
<gene>
    <name evidence="1" type="ORF">L1967_15610</name>
</gene>
<proteinExistence type="predicted"/>
<dbReference type="AlphaFoldDB" id="A0A9X2CP99"/>
<dbReference type="RefSeq" id="WP_249602434.1">
    <property type="nucleotide sequence ID" value="NZ_JAKHSK010000025.1"/>
</dbReference>
<protein>
    <submittedName>
        <fullName evidence="1">Uncharacterized protein</fullName>
    </submittedName>
</protein>
<name>A0A9X2CP99_9FLAO</name>
<comment type="caution">
    <text evidence="1">The sequence shown here is derived from an EMBL/GenBank/DDBJ whole genome shotgun (WGS) entry which is preliminary data.</text>
</comment>